<dbReference type="GO" id="GO:0000272">
    <property type="term" value="P:polysaccharide catabolic process"/>
    <property type="evidence" value="ECO:0007669"/>
    <property type="project" value="InterPro"/>
</dbReference>
<dbReference type="Gene3D" id="2.60.40.380">
    <property type="entry name" value="Purple acid phosphatase-like, N-terminal"/>
    <property type="match status" value="1"/>
</dbReference>
<dbReference type="GO" id="GO:0046872">
    <property type="term" value="F:metal ion binding"/>
    <property type="evidence" value="ECO:0007669"/>
    <property type="project" value="InterPro"/>
</dbReference>
<dbReference type="AlphaFoldDB" id="A0A1F5YW85"/>
<proteinExistence type="predicted"/>
<dbReference type="PROSITE" id="PS00018">
    <property type="entry name" value="EF_HAND_1"/>
    <property type="match status" value="2"/>
</dbReference>
<dbReference type="InterPro" id="IPR018247">
    <property type="entry name" value="EF_Hand_1_Ca_BS"/>
</dbReference>
<dbReference type="SUPFAM" id="SSF49363">
    <property type="entry name" value="Purple acid phosphatase, N-terminal domain"/>
    <property type="match status" value="1"/>
</dbReference>
<dbReference type="PROSITE" id="PS51766">
    <property type="entry name" value="DOCKERIN"/>
    <property type="match status" value="1"/>
</dbReference>
<evidence type="ECO:0000259" key="2">
    <source>
        <dbReference type="PROSITE" id="PS51766"/>
    </source>
</evidence>
<sequence>MSLKAHLYSSIPAALLLAGVTGLPGTARAADIDMKFMEVTNLTLSTAVVSWVTDQKTTDNWVEVSSTDTVMTFNDSYLSLSVVHYVELVDLKPNTDYKFRFSSGGVVWDNGGQMYSFKTLQTSNYALPASVRQLVVDENSNVLGRVLVRIRVARQGDEPSLARTLLTISNIADGPGYWITNYTDFLARDGLLYYPSSGDMFYIDYIANYWTAVSDSSFVVPGSGGSALQPKVIDVFDPSGVIKGDIDGNGAINIFDLLNQLKILGGSQVPADDREFGAADVDSNGKINIFDLLELLKLLKQTA</sequence>
<evidence type="ECO:0000313" key="3">
    <source>
        <dbReference type="EMBL" id="OGG04459.1"/>
    </source>
</evidence>
<dbReference type="EMBL" id="MFIX01000121">
    <property type="protein sequence ID" value="OGG04459.1"/>
    <property type="molecule type" value="Genomic_DNA"/>
</dbReference>
<feature type="signal peptide" evidence="1">
    <location>
        <begin position="1"/>
        <end position="29"/>
    </location>
</feature>
<feature type="chain" id="PRO_5009522666" description="Dockerin domain-containing protein" evidence="1">
    <location>
        <begin position="30"/>
        <end position="303"/>
    </location>
</feature>
<dbReference type="InterPro" id="IPR008963">
    <property type="entry name" value="Purple_acid_Pase-like_N"/>
</dbReference>
<feature type="domain" description="Dockerin" evidence="2">
    <location>
        <begin position="239"/>
        <end position="303"/>
    </location>
</feature>
<dbReference type="InterPro" id="IPR016134">
    <property type="entry name" value="Dockerin_dom"/>
</dbReference>
<reference evidence="3 4" key="1">
    <citation type="journal article" date="2016" name="Nat. Commun.">
        <title>Thousands of microbial genomes shed light on interconnected biogeochemical processes in an aquifer system.</title>
        <authorList>
            <person name="Anantharaman K."/>
            <person name="Brown C.T."/>
            <person name="Hug L.A."/>
            <person name="Sharon I."/>
            <person name="Castelle C.J."/>
            <person name="Probst A.J."/>
            <person name="Thomas B.C."/>
            <person name="Singh A."/>
            <person name="Wilkins M.J."/>
            <person name="Karaoz U."/>
            <person name="Brodie E.L."/>
            <person name="Williams K.H."/>
            <person name="Hubbard S.S."/>
            <person name="Banfield J.F."/>
        </authorList>
    </citation>
    <scope>NUCLEOTIDE SEQUENCE [LARGE SCALE GENOMIC DNA]</scope>
</reference>
<evidence type="ECO:0000313" key="4">
    <source>
        <dbReference type="Proteomes" id="UP000179129"/>
    </source>
</evidence>
<comment type="caution">
    <text evidence="3">The sequence shown here is derived from an EMBL/GenBank/DDBJ whole genome shotgun (WGS) entry which is preliminary data.</text>
</comment>
<dbReference type="GO" id="GO:0003993">
    <property type="term" value="F:acid phosphatase activity"/>
    <property type="evidence" value="ECO:0007669"/>
    <property type="project" value="InterPro"/>
</dbReference>
<gene>
    <name evidence="3" type="ORF">A3F83_04640</name>
</gene>
<dbReference type="InterPro" id="IPR002105">
    <property type="entry name" value="Dockerin_1_rpt"/>
</dbReference>
<dbReference type="GO" id="GO:0004553">
    <property type="term" value="F:hydrolase activity, hydrolyzing O-glycosyl compounds"/>
    <property type="evidence" value="ECO:0007669"/>
    <property type="project" value="InterPro"/>
</dbReference>
<organism evidence="3 4">
    <name type="scientific">Candidatus Glassbacteria bacterium RIFCSPLOWO2_12_FULL_58_11</name>
    <dbReference type="NCBI Taxonomy" id="1817867"/>
    <lineage>
        <taxon>Bacteria</taxon>
        <taxon>Candidatus Glassiibacteriota</taxon>
    </lineage>
</organism>
<keyword evidence="1" id="KW-0732">Signal</keyword>
<accession>A0A1F5YW85</accession>
<dbReference type="Gene3D" id="1.10.1330.10">
    <property type="entry name" value="Dockerin domain"/>
    <property type="match status" value="1"/>
</dbReference>
<dbReference type="Proteomes" id="UP000179129">
    <property type="component" value="Unassembled WGS sequence"/>
</dbReference>
<dbReference type="SUPFAM" id="SSF63446">
    <property type="entry name" value="Type I dockerin domain"/>
    <property type="match status" value="1"/>
</dbReference>
<evidence type="ECO:0000256" key="1">
    <source>
        <dbReference type="SAM" id="SignalP"/>
    </source>
</evidence>
<dbReference type="Pfam" id="PF00404">
    <property type="entry name" value="Dockerin_1"/>
    <property type="match status" value="1"/>
</dbReference>
<dbReference type="InterPro" id="IPR036439">
    <property type="entry name" value="Dockerin_dom_sf"/>
</dbReference>
<protein>
    <recommendedName>
        <fullName evidence="2">Dockerin domain-containing protein</fullName>
    </recommendedName>
</protein>
<name>A0A1F5YW85_9BACT</name>